<comment type="function">
    <text evidence="10">Component of the PAN1 actin cytoskeleton-regulatory complex required for the internalization of endosomes during actin-coupled endocytosis. The complex links the site of endocytosis to the cell membrane-associated actin cytoskeleton. Mediates uptake of external molecules and vacuolar degradation of plasma membrane proteins. Plays a role in the proper organization of the cell membrane-associated actin cytoskeleton and promotes its destabilization.</text>
</comment>
<dbReference type="PANTHER" id="PTHR11216:SF170">
    <property type="entry name" value="DYNAMIN ASSOCIATED PROTEIN 160, ISOFORM D"/>
    <property type="match status" value="1"/>
</dbReference>
<dbReference type="Gene3D" id="1.20.1280.50">
    <property type="match status" value="1"/>
</dbReference>
<evidence type="ECO:0000256" key="6">
    <source>
        <dbReference type="ARBA" id="ARBA00022753"/>
    </source>
</evidence>
<evidence type="ECO:0000256" key="7">
    <source>
        <dbReference type="ARBA" id="ARBA00023054"/>
    </source>
</evidence>
<evidence type="ECO:0000256" key="4">
    <source>
        <dbReference type="ARBA" id="ARBA00011159"/>
    </source>
</evidence>
<dbReference type="InterPro" id="IPR036047">
    <property type="entry name" value="F-box-like_dom_sf"/>
</dbReference>
<evidence type="ECO:0000313" key="13">
    <source>
        <dbReference type="EMBL" id="KAF4626443.1"/>
    </source>
</evidence>
<dbReference type="GO" id="GO:0005886">
    <property type="term" value="C:plasma membrane"/>
    <property type="evidence" value="ECO:0007669"/>
    <property type="project" value="UniProtKB-SubCell"/>
</dbReference>
<comment type="subunit">
    <text evidence="4">Component of the PAN1 actin cytoskeleton-regulatory complex.</text>
</comment>
<dbReference type="GO" id="GO:0030479">
    <property type="term" value="C:actin cortical patch"/>
    <property type="evidence" value="ECO:0007669"/>
    <property type="project" value="UniProtKB-SubCell"/>
</dbReference>
<dbReference type="Pfam" id="PF12763">
    <property type="entry name" value="EH"/>
    <property type="match status" value="1"/>
</dbReference>
<dbReference type="InterPro" id="IPR011992">
    <property type="entry name" value="EF-hand-dom_pair"/>
</dbReference>
<dbReference type="PROSITE" id="PS50222">
    <property type="entry name" value="EF_HAND_2"/>
    <property type="match status" value="1"/>
</dbReference>
<evidence type="ECO:0000313" key="14">
    <source>
        <dbReference type="Proteomes" id="UP000566819"/>
    </source>
</evidence>
<dbReference type="AlphaFoldDB" id="A0A8H4VXL7"/>
<keyword evidence="6" id="KW-0967">Endosome</keyword>
<dbReference type="SUPFAM" id="SSF81383">
    <property type="entry name" value="F-box domain"/>
    <property type="match status" value="1"/>
</dbReference>
<keyword evidence="5" id="KW-0254">Endocytosis</keyword>
<dbReference type="PANTHER" id="PTHR11216">
    <property type="entry name" value="EH DOMAIN"/>
    <property type="match status" value="1"/>
</dbReference>
<evidence type="ECO:0000259" key="11">
    <source>
        <dbReference type="PROSITE" id="PS50031"/>
    </source>
</evidence>
<dbReference type="OrthoDB" id="4252443at2759"/>
<evidence type="ECO:0000256" key="2">
    <source>
        <dbReference type="ARBA" id="ARBA00004134"/>
    </source>
</evidence>
<sequence>MTPEEAAALIAQWELDYAMGPWPMSEREKLKYEKEFRTYDEFNDGYISRALFIEAFSSHSEYQLSIEELQQVWSLADYNGKGRLDQNEFAAAMHVIQKVNAGRPMPIQLPLELIPLSHLSAVWGDKNPFRVPTNPASAEVDINSSLDPNPFERVVDELWISILEHLPKSSLLRVSRASRRFRDLSVPLLYRNVDLSLHDHEPYAVVYGNYSPSEPFRGHGPSKDDFRRTLQKQCRFNLQLLRKPEYGAYVRSFKWTLGLENNHSPQNILLPSWIEGGRFQWDPKRVYKIFNLLDHVLSIDIGGTSTRYYHFPDVGPLFPRAREIRLRGNMDYKLAWDILHGEDKASIVSLSLHDLHPEDYPASELDALTGPANMGRLLKIPSLQHRCQNIRSLFLCKLGRQHALQNDSGVLSHDEEVYHEWAQFISAVKPAKLVLAHSGLPDAPWNGRPSLPTCLVFLGSPQGPLQWPPLSPMDELFRDIVLPTLVKGWLGLANLEIRGVKRAVLQDLINTSKGINLRVEEEVNFCWHRPGRY</sequence>
<reference evidence="13 14" key="1">
    <citation type="submission" date="2020-03" db="EMBL/GenBank/DDBJ databases">
        <title>Draft Genome Sequence of Cudoniella acicularis.</title>
        <authorList>
            <person name="Buettner E."/>
            <person name="Kellner H."/>
        </authorList>
    </citation>
    <scope>NUCLEOTIDE SEQUENCE [LARGE SCALE GENOMIC DNA]</scope>
    <source>
        <strain evidence="13 14">DSM 108380</strain>
    </source>
</reference>
<keyword evidence="14" id="KW-1185">Reference proteome</keyword>
<feature type="domain" description="EH" evidence="11">
    <location>
        <begin position="28"/>
        <end position="120"/>
    </location>
</feature>
<dbReference type="SUPFAM" id="SSF47473">
    <property type="entry name" value="EF-hand"/>
    <property type="match status" value="1"/>
</dbReference>
<dbReference type="InterPro" id="IPR001810">
    <property type="entry name" value="F-box_dom"/>
</dbReference>
<dbReference type="Gene3D" id="1.10.238.10">
    <property type="entry name" value="EF-hand"/>
    <property type="match status" value="1"/>
</dbReference>
<comment type="caution">
    <text evidence="13">The sequence shown here is derived from an EMBL/GenBank/DDBJ whole genome shotgun (WGS) entry which is preliminary data.</text>
</comment>
<proteinExistence type="predicted"/>
<dbReference type="CDD" id="cd00052">
    <property type="entry name" value="EH"/>
    <property type="match status" value="1"/>
</dbReference>
<accession>A0A8H4VXL7</accession>
<keyword evidence="9" id="KW-0206">Cytoskeleton</keyword>
<evidence type="ECO:0000256" key="5">
    <source>
        <dbReference type="ARBA" id="ARBA00022583"/>
    </source>
</evidence>
<evidence type="ECO:0000256" key="8">
    <source>
        <dbReference type="ARBA" id="ARBA00023203"/>
    </source>
</evidence>
<organism evidence="13 14">
    <name type="scientific">Cudoniella acicularis</name>
    <dbReference type="NCBI Taxonomy" id="354080"/>
    <lineage>
        <taxon>Eukaryota</taxon>
        <taxon>Fungi</taxon>
        <taxon>Dikarya</taxon>
        <taxon>Ascomycota</taxon>
        <taxon>Pezizomycotina</taxon>
        <taxon>Leotiomycetes</taxon>
        <taxon>Helotiales</taxon>
        <taxon>Tricladiaceae</taxon>
        <taxon>Cudoniella</taxon>
    </lineage>
</organism>
<evidence type="ECO:0008006" key="15">
    <source>
        <dbReference type="Google" id="ProtNLM"/>
    </source>
</evidence>
<evidence type="ECO:0000256" key="1">
    <source>
        <dbReference type="ARBA" id="ARBA00004125"/>
    </source>
</evidence>
<keyword evidence="7" id="KW-0175">Coiled coil</keyword>
<evidence type="ECO:0000259" key="12">
    <source>
        <dbReference type="PROSITE" id="PS50222"/>
    </source>
</evidence>
<dbReference type="Proteomes" id="UP000566819">
    <property type="component" value="Unassembled WGS sequence"/>
</dbReference>
<keyword evidence="8" id="KW-0009">Actin-binding</keyword>
<keyword evidence="9" id="KW-0963">Cytoplasm</keyword>
<dbReference type="GO" id="GO:0006897">
    <property type="term" value="P:endocytosis"/>
    <property type="evidence" value="ECO:0007669"/>
    <property type="project" value="UniProtKB-KW"/>
</dbReference>
<dbReference type="Pfam" id="PF12937">
    <property type="entry name" value="F-box-like"/>
    <property type="match status" value="1"/>
</dbReference>
<evidence type="ECO:0000256" key="3">
    <source>
        <dbReference type="ARBA" id="ARBA00004413"/>
    </source>
</evidence>
<feature type="domain" description="EF-hand" evidence="12">
    <location>
        <begin position="64"/>
        <end position="99"/>
    </location>
</feature>
<evidence type="ECO:0000256" key="10">
    <source>
        <dbReference type="ARBA" id="ARBA00025194"/>
    </source>
</evidence>
<protein>
    <recommendedName>
        <fullName evidence="15">EF-hand domain-containing protein</fullName>
    </recommendedName>
</protein>
<dbReference type="EMBL" id="JAAMPI010001151">
    <property type="protein sequence ID" value="KAF4626443.1"/>
    <property type="molecule type" value="Genomic_DNA"/>
</dbReference>
<dbReference type="GO" id="GO:0005509">
    <property type="term" value="F:calcium ion binding"/>
    <property type="evidence" value="ECO:0007669"/>
    <property type="project" value="InterPro"/>
</dbReference>
<dbReference type="GO" id="GO:0003779">
    <property type="term" value="F:actin binding"/>
    <property type="evidence" value="ECO:0007669"/>
    <property type="project" value="UniProtKB-KW"/>
</dbReference>
<dbReference type="InterPro" id="IPR000261">
    <property type="entry name" value="EH_dom"/>
</dbReference>
<evidence type="ECO:0000256" key="9">
    <source>
        <dbReference type="ARBA" id="ARBA00023212"/>
    </source>
</evidence>
<gene>
    <name evidence="13" type="ORF">G7Y89_g11717</name>
</gene>
<dbReference type="GO" id="GO:0010008">
    <property type="term" value="C:endosome membrane"/>
    <property type="evidence" value="ECO:0007669"/>
    <property type="project" value="UniProtKB-SubCell"/>
</dbReference>
<dbReference type="SMART" id="SM00027">
    <property type="entry name" value="EH"/>
    <property type="match status" value="1"/>
</dbReference>
<name>A0A8H4VXL7_9HELO</name>
<dbReference type="PROSITE" id="PS50031">
    <property type="entry name" value="EH"/>
    <property type="match status" value="1"/>
</dbReference>
<dbReference type="GO" id="GO:0016197">
    <property type="term" value="P:endosomal transport"/>
    <property type="evidence" value="ECO:0007669"/>
    <property type="project" value="TreeGrafter"/>
</dbReference>
<dbReference type="InterPro" id="IPR002048">
    <property type="entry name" value="EF_hand_dom"/>
</dbReference>
<dbReference type="SMART" id="SM00054">
    <property type="entry name" value="EFh"/>
    <property type="match status" value="2"/>
</dbReference>
<comment type="subcellular location">
    <subcellularLocation>
        <location evidence="3">Cell membrane</location>
        <topology evidence="3">Peripheral membrane protein</topology>
        <orientation evidence="3">Cytoplasmic side</orientation>
    </subcellularLocation>
    <subcellularLocation>
        <location evidence="2">Cytoplasm</location>
        <location evidence="2">Cytoskeleton</location>
        <location evidence="2">Actin patch</location>
    </subcellularLocation>
    <subcellularLocation>
        <location evidence="1">Endosome membrane</location>
        <topology evidence="1">Peripheral membrane protein</topology>
        <orientation evidence="1">Cytoplasmic side</orientation>
    </subcellularLocation>
</comment>